<keyword evidence="2" id="KW-0479">Metal-binding</keyword>
<feature type="domain" description="C2H2-type" evidence="9">
    <location>
        <begin position="321"/>
        <end position="348"/>
    </location>
</feature>
<dbReference type="InterPro" id="IPR036236">
    <property type="entry name" value="Znf_C2H2_sf"/>
</dbReference>
<keyword evidence="6" id="KW-0238">DNA-binding</keyword>
<protein>
    <submittedName>
        <fullName evidence="10">Histone H4 transcription factor</fullName>
    </submittedName>
</protein>
<comment type="subcellular location">
    <subcellularLocation>
        <location evidence="1">Nucleus</location>
    </subcellularLocation>
</comment>
<dbReference type="OMA" id="GERNCLW"/>
<evidence type="ECO:0000256" key="3">
    <source>
        <dbReference type="ARBA" id="ARBA00022737"/>
    </source>
</evidence>
<feature type="domain" description="C2H2-type" evidence="9">
    <location>
        <begin position="260"/>
        <end position="289"/>
    </location>
</feature>
<organism evidence="10 11">
    <name type="scientific">Folsomia candida</name>
    <name type="common">Springtail</name>
    <dbReference type="NCBI Taxonomy" id="158441"/>
    <lineage>
        <taxon>Eukaryota</taxon>
        <taxon>Metazoa</taxon>
        <taxon>Ecdysozoa</taxon>
        <taxon>Arthropoda</taxon>
        <taxon>Hexapoda</taxon>
        <taxon>Collembola</taxon>
        <taxon>Entomobryomorpha</taxon>
        <taxon>Isotomoidea</taxon>
        <taxon>Isotomidae</taxon>
        <taxon>Proisotominae</taxon>
        <taxon>Folsomia</taxon>
    </lineage>
</organism>
<dbReference type="EMBL" id="LNIX01000001">
    <property type="protein sequence ID" value="OXA64660.1"/>
    <property type="molecule type" value="Genomic_DNA"/>
</dbReference>
<feature type="domain" description="C2H2-type" evidence="9">
    <location>
        <begin position="376"/>
        <end position="403"/>
    </location>
</feature>
<dbReference type="GO" id="GO:0045892">
    <property type="term" value="P:negative regulation of DNA-templated transcription"/>
    <property type="evidence" value="ECO:0007669"/>
    <property type="project" value="UniProtKB-ARBA"/>
</dbReference>
<dbReference type="InterPro" id="IPR013087">
    <property type="entry name" value="Znf_C2H2_type"/>
</dbReference>
<evidence type="ECO:0000313" key="10">
    <source>
        <dbReference type="EMBL" id="OXA64660.1"/>
    </source>
</evidence>
<proteinExistence type="predicted"/>
<sequence>MAKRRNSEMDNLEGVSATTVKQVKLEQREGGERQACFVGASGNVLVMDSSKSDEDEAYVLGGSQIETESRETTAVESRRLLESRPGLVVAGPTNPLMPKRVQMLKPKKFRDEPLTLQCEWQDCTFTTQVMDVFMDHVGAHVPSVEVVLREDFATMTVIFGCNWRHCPWTTDKTEDLQRHLFLHAYHTKLKCIGLNTSTRSNLNQCAADSSNRNILPDLSADLTCVWGSCCQIFTNIQLYYNHIGDHIDSTPRGKTVHGGIKCVWRGCACSFPNAVKLRDHMRSHTQEKLLACPTCGGLFANRTRFFDHCQRQQLNMEEEGFACDVCMKFFSTARLLRDHIRSHVNTYKCLKCEMSCSSPSALNLHMRYKHSDEKPYACQHCAYTCKSYNDLNRHTKIHGGLSYECDEEGCNFNCKSMSSLKTHWLKQHGDGKSKYACHVCEKMFLKGYYLTKHLTSIHKLQWPAGHSRFRILIAIVAINVLQGGRIHRFEGYKLCDDGFYRLLTVRYESVEEQDPSS</sequence>
<evidence type="ECO:0000256" key="2">
    <source>
        <dbReference type="ARBA" id="ARBA00022723"/>
    </source>
</evidence>
<gene>
    <name evidence="10" type="ORF">Fcan01_02324</name>
</gene>
<keyword evidence="5" id="KW-0862">Zinc</keyword>
<evidence type="ECO:0000313" key="11">
    <source>
        <dbReference type="Proteomes" id="UP000198287"/>
    </source>
</evidence>
<keyword evidence="4 8" id="KW-0863">Zinc-finger</keyword>
<dbReference type="Gene3D" id="3.30.160.60">
    <property type="entry name" value="Classic Zinc Finger"/>
    <property type="match status" value="5"/>
</dbReference>
<reference evidence="10 11" key="1">
    <citation type="submission" date="2015-12" db="EMBL/GenBank/DDBJ databases">
        <title>The genome of Folsomia candida.</title>
        <authorList>
            <person name="Faddeeva A."/>
            <person name="Derks M.F."/>
            <person name="Anvar Y."/>
            <person name="Smit S."/>
            <person name="Van Straalen N."/>
            <person name="Roelofs D."/>
        </authorList>
    </citation>
    <scope>NUCLEOTIDE SEQUENCE [LARGE SCALE GENOMIC DNA]</scope>
    <source>
        <strain evidence="10 11">VU population</strain>
        <tissue evidence="10">Whole body</tissue>
    </source>
</reference>
<dbReference type="OrthoDB" id="10260596at2759"/>
<evidence type="ECO:0000256" key="7">
    <source>
        <dbReference type="ARBA" id="ARBA00023242"/>
    </source>
</evidence>
<accession>A0A226F5Q3</accession>
<evidence type="ECO:0000256" key="1">
    <source>
        <dbReference type="ARBA" id="ARBA00004123"/>
    </source>
</evidence>
<evidence type="ECO:0000256" key="6">
    <source>
        <dbReference type="ARBA" id="ARBA00023125"/>
    </source>
</evidence>
<dbReference type="Proteomes" id="UP000198287">
    <property type="component" value="Unassembled WGS sequence"/>
</dbReference>
<dbReference type="GO" id="GO:0000981">
    <property type="term" value="F:DNA-binding transcription factor activity, RNA polymerase II-specific"/>
    <property type="evidence" value="ECO:0007669"/>
    <property type="project" value="TreeGrafter"/>
</dbReference>
<dbReference type="GO" id="GO:0008270">
    <property type="term" value="F:zinc ion binding"/>
    <property type="evidence" value="ECO:0007669"/>
    <property type="project" value="UniProtKB-KW"/>
</dbReference>
<dbReference type="GO" id="GO:0005634">
    <property type="term" value="C:nucleus"/>
    <property type="evidence" value="ECO:0007669"/>
    <property type="project" value="UniProtKB-SubCell"/>
</dbReference>
<dbReference type="GO" id="GO:0000978">
    <property type="term" value="F:RNA polymerase II cis-regulatory region sequence-specific DNA binding"/>
    <property type="evidence" value="ECO:0007669"/>
    <property type="project" value="TreeGrafter"/>
</dbReference>
<comment type="caution">
    <text evidence="10">The sequence shown here is derived from an EMBL/GenBank/DDBJ whole genome shotgun (WGS) entry which is preliminary data.</text>
</comment>
<evidence type="ECO:0000256" key="5">
    <source>
        <dbReference type="ARBA" id="ARBA00022833"/>
    </source>
</evidence>
<feature type="domain" description="C2H2-type" evidence="9">
    <location>
        <begin position="347"/>
        <end position="375"/>
    </location>
</feature>
<dbReference type="AlphaFoldDB" id="A0A226F5Q3"/>
<dbReference type="InterPro" id="IPR051574">
    <property type="entry name" value="ZnF_E-box_Homeobox"/>
</dbReference>
<dbReference type="STRING" id="158441.A0A226F5Q3"/>
<keyword evidence="3" id="KW-0677">Repeat</keyword>
<keyword evidence="11" id="KW-1185">Reference proteome</keyword>
<evidence type="ECO:0000256" key="8">
    <source>
        <dbReference type="PROSITE-ProRule" id="PRU00042"/>
    </source>
</evidence>
<dbReference type="PROSITE" id="PS00028">
    <property type="entry name" value="ZINC_FINGER_C2H2_1"/>
    <property type="match status" value="6"/>
</dbReference>
<keyword evidence="7" id="KW-0539">Nucleus</keyword>
<evidence type="ECO:0000259" key="9">
    <source>
        <dbReference type="PROSITE" id="PS50157"/>
    </source>
</evidence>
<dbReference type="Pfam" id="PF00096">
    <property type="entry name" value="zf-C2H2"/>
    <property type="match status" value="2"/>
</dbReference>
<dbReference type="SUPFAM" id="SSF57667">
    <property type="entry name" value="beta-beta-alpha zinc fingers"/>
    <property type="match status" value="4"/>
</dbReference>
<feature type="domain" description="C2H2-type" evidence="9">
    <location>
        <begin position="435"/>
        <end position="463"/>
    </location>
</feature>
<dbReference type="PANTHER" id="PTHR24391:SF18">
    <property type="entry name" value="EG:115C2.6 PROTEIN"/>
    <property type="match status" value="1"/>
</dbReference>
<dbReference type="PROSITE" id="PS50157">
    <property type="entry name" value="ZINC_FINGER_C2H2_2"/>
    <property type="match status" value="5"/>
</dbReference>
<dbReference type="PANTHER" id="PTHR24391">
    <property type="entry name" value="HISTONE H4 TRANSCRIPTION FACTOR-RELATED"/>
    <property type="match status" value="1"/>
</dbReference>
<evidence type="ECO:0000256" key="4">
    <source>
        <dbReference type="ARBA" id="ARBA00022771"/>
    </source>
</evidence>
<name>A0A226F5Q3_FOLCA</name>
<dbReference type="SMART" id="SM00355">
    <property type="entry name" value="ZnF_C2H2"/>
    <property type="match status" value="10"/>
</dbReference>